<name>A0A067SI40_GALM3</name>
<dbReference type="EMBL" id="KL142396">
    <property type="protein sequence ID" value="KDR70610.1"/>
    <property type="molecule type" value="Genomic_DNA"/>
</dbReference>
<dbReference type="OrthoDB" id="2634326at2759"/>
<evidence type="ECO:0000256" key="1">
    <source>
        <dbReference type="SAM" id="MobiDB-lite"/>
    </source>
</evidence>
<accession>A0A067SI40</accession>
<proteinExistence type="predicted"/>
<dbReference type="HOGENOM" id="CLU_633189_0_0_1"/>
<feature type="compositionally biased region" description="Basic and acidic residues" evidence="1">
    <location>
        <begin position="31"/>
        <end position="42"/>
    </location>
</feature>
<feature type="region of interest" description="Disordered" evidence="1">
    <location>
        <begin position="1"/>
        <end position="74"/>
    </location>
</feature>
<dbReference type="Proteomes" id="UP000027222">
    <property type="component" value="Unassembled WGS sequence"/>
</dbReference>
<gene>
    <name evidence="2" type="ORF">GALMADRAFT_144513</name>
</gene>
<keyword evidence="3" id="KW-1185">Reference proteome</keyword>
<evidence type="ECO:0000313" key="2">
    <source>
        <dbReference type="EMBL" id="KDR70610.1"/>
    </source>
</evidence>
<protein>
    <submittedName>
        <fullName evidence="2">Uncharacterized protein</fullName>
    </submittedName>
</protein>
<reference evidence="3" key="1">
    <citation type="journal article" date="2014" name="Proc. Natl. Acad. Sci. U.S.A.">
        <title>Extensive sampling of basidiomycete genomes demonstrates inadequacy of the white-rot/brown-rot paradigm for wood decay fungi.</title>
        <authorList>
            <person name="Riley R."/>
            <person name="Salamov A.A."/>
            <person name="Brown D.W."/>
            <person name="Nagy L.G."/>
            <person name="Floudas D."/>
            <person name="Held B.W."/>
            <person name="Levasseur A."/>
            <person name="Lombard V."/>
            <person name="Morin E."/>
            <person name="Otillar R."/>
            <person name="Lindquist E.A."/>
            <person name="Sun H."/>
            <person name="LaButti K.M."/>
            <person name="Schmutz J."/>
            <person name="Jabbour D."/>
            <person name="Luo H."/>
            <person name="Baker S.E."/>
            <person name="Pisabarro A.G."/>
            <person name="Walton J.D."/>
            <person name="Blanchette R.A."/>
            <person name="Henrissat B."/>
            <person name="Martin F."/>
            <person name="Cullen D."/>
            <person name="Hibbett D.S."/>
            <person name="Grigoriev I.V."/>
        </authorList>
    </citation>
    <scope>NUCLEOTIDE SEQUENCE [LARGE SCALE GENOMIC DNA]</scope>
    <source>
        <strain evidence="3">CBS 339.88</strain>
    </source>
</reference>
<evidence type="ECO:0000313" key="3">
    <source>
        <dbReference type="Proteomes" id="UP000027222"/>
    </source>
</evidence>
<dbReference type="AlphaFoldDB" id="A0A067SI40"/>
<feature type="compositionally biased region" description="Low complexity" evidence="1">
    <location>
        <begin position="1"/>
        <end position="20"/>
    </location>
</feature>
<organism evidence="2 3">
    <name type="scientific">Galerina marginata (strain CBS 339.88)</name>
    <dbReference type="NCBI Taxonomy" id="685588"/>
    <lineage>
        <taxon>Eukaryota</taxon>
        <taxon>Fungi</taxon>
        <taxon>Dikarya</taxon>
        <taxon>Basidiomycota</taxon>
        <taxon>Agaricomycotina</taxon>
        <taxon>Agaricomycetes</taxon>
        <taxon>Agaricomycetidae</taxon>
        <taxon>Agaricales</taxon>
        <taxon>Agaricineae</taxon>
        <taxon>Strophariaceae</taxon>
        <taxon>Galerina</taxon>
    </lineage>
</organism>
<sequence>MPSPCYSSRSLSSGSLNASSTVNPSAPPAQHRRELQRHREPQLDDPSLSRSLDKASSVAHHGPQQPASPPSSLDKASRVVLEGLQTLVPSVRAFGLCRLTWRGSMESLVTINETFFPQADFNRTSTSTSTSTSPSTSIISPLLFTSTSVVNSLPPRKNKPLRISLPRHSRSLFGAGTVSATTSSRPLWTPLADCPCVSGSQLTFKTVAMSKLGPAIYEDCFGRKQYAASKLPIFESSIGTQTSEFQVLDGHVIAEIGGLHYKVPRLEYGVVGVDSRGYNIPRTLVITSPNADWIPDIEQDPREVRARRDGTFYTADFSRFPQLFLPAAEDLKDHQYRLVWYDLKRSDFVLEEGSVLWDFGRIRQDLVMECVALWKELKKKVEALVADGKHPEKEINDLCYCANGMLFSIGKCLHTGLALAKVAKDINMVWKLH</sequence>